<dbReference type="InterPro" id="IPR043141">
    <property type="entry name" value="Ribosomal_uL10-like_sf"/>
</dbReference>
<dbReference type="Pfam" id="PF00466">
    <property type="entry name" value="Ribosomal_L10"/>
    <property type="match status" value="1"/>
</dbReference>
<dbReference type="SUPFAM" id="SSF160369">
    <property type="entry name" value="Ribosomal protein L10-like"/>
    <property type="match status" value="1"/>
</dbReference>
<keyword evidence="3 5" id="KW-0687">Ribonucleoprotein</keyword>
<dbReference type="InterPro" id="IPR022973">
    <property type="entry name" value="Ribosomal_uL10_bac"/>
</dbReference>
<dbReference type="NCBIfam" id="NF000955">
    <property type="entry name" value="PRK00099.1-1"/>
    <property type="match status" value="1"/>
</dbReference>
<evidence type="ECO:0000256" key="4">
    <source>
        <dbReference type="ARBA" id="ARBA00035202"/>
    </source>
</evidence>
<comment type="caution">
    <text evidence="7">The sequence shown here is derived from an EMBL/GenBank/DDBJ whole genome shotgun (WGS) entry which is preliminary data.</text>
</comment>
<dbReference type="InterPro" id="IPR001790">
    <property type="entry name" value="Ribosomal_uL10"/>
</dbReference>
<protein>
    <recommendedName>
        <fullName evidence="4 5">Large ribosomal subunit protein uL10</fullName>
    </recommendedName>
</protein>
<sequence>MSVNAANQSGTRAGARKQESVARLTDKLTRATSAVVTDYRGLTVHQLEELRTQLRRQGVDYVVVKNTLARRAADAAGMPQFSDVLIGPVGLALGYEDLATPAKVLSDYFRVNRRLPSVAGLVEGTVLDADGVKMLAELPSREALLSQLAGTLLSPLTQLAGTLDSITSTFASTLEAYRDKLAAAA</sequence>
<dbReference type="Gene3D" id="3.30.70.1730">
    <property type="match status" value="1"/>
</dbReference>
<proteinExistence type="inferred from homology"/>
<keyword evidence="2 5" id="KW-0689">Ribosomal protein</keyword>
<keyword evidence="5" id="KW-0699">rRNA-binding</keyword>
<organism evidence="7 8">
    <name type="scientific">Candidatus Amunia macphersoniae</name>
    <dbReference type="NCBI Taxonomy" id="3127014"/>
    <lineage>
        <taxon>Bacteria</taxon>
        <taxon>Bacillati</taxon>
        <taxon>Candidatus Dormiibacterota</taxon>
        <taxon>Candidatus Dormibacteria</taxon>
        <taxon>Candidatus Aeolococcales</taxon>
        <taxon>Candidatus Aeolococcaceae</taxon>
        <taxon>Candidatus Amunia</taxon>
    </lineage>
</organism>
<name>A0A934NGG8_9BACT</name>
<dbReference type="Gene3D" id="6.10.250.290">
    <property type="match status" value="1"/>
</dbReference>
<comment type="similarity">
    <text evidence="1 5">Belongs to the universal ribosomal protein uL10 family.</text>
</comment>
<evidence type="ECO:0000256" key="1">
    <source>
        <dbReference type="ARBA" id="ARBA00008889"/>
    </source>
</evidence>
<evidence type="ECO:0000313" key="7">
    <source>
        <dbReference type="EMBL" id="MBJ7609965.1"/>
    </source>
</evidence>
<feature type="region of interest" description="Disordered" evidence="6">
    <location>
        <begin position="1"/>
        <end position="21"/>
    </location>
</feature>
<evidence type="ECO:0000256" key="2">
    <source>
        <dbReference type="ARBA" id="ARBA00022980"/>
    </source>
</evidence>
<comment type="function">
    <text evidence="5">Forms part of the ribosomal stalk, playing a central role in the interaction of the ribosome with GTP-bound translation factors.</text>
</comment>
<dbReference type="InterPro" id="IPR002363">
    <property type="entry name" value="Ribosomal_uL10_CS_bac"/>
</dbReference>
<dbReference type="GO" id="GO:0003735">
    <property type="term" value="F:structural constituent of ribosome"/>
    <property type="evidence" value="ECO:0007669"/>
    <property type="project" value="InterPro"/>
</dbReference>
<evidence type="ECO:0000256" key="3">
    <source>
        <dbReference type="ARBA" id="ARBA00023274"/>
    </source>
</evidence>
<dbReference type="AlphaFoldDB" id="A0A934NGG8"/>
<comment type="subunit">
    <text evidence="5">Part of the ribosomal stalk of the 50S ribosomal subunit. The N-terminus interacts with L11 and the large rRNA to form the base of the stalk. The C-terminus forms an elongated spine to which L12 dimers bind in a sequential fashion forming a multimeric L10(L12)X complex.</text>
</comment>
<dbReference type="PANTHER" id="PTHR11560">
    <property type="entry name" value="39S RIBOSOMAL PROTEIN L10, MITOCHONDRIAL"/>
    <property type="match status" value="1"/>
</dbReference>
<accession>A0A934NGG8</accession>
<dbReference type="PROSITE" id="PS01109">
    <property type="entry name" value="RIBOSOMAL_L10"/>
    <property type="match status" value="1"/>
</dbReference>
<dbReference type="CDD" id="cd05797">
    <property type="entry name" value="Ribosomal_L10"/>
    <property type="match status" value="1"/>
</dbReference>
<dbReference type="HAMAP" id="MF_00362">
    <property type="entry name" value="Ribosomal_uL10"/>
    <property type="match status" value="1"/>
</dbReference>
<dbReference type="GO" id="GO:0070180">
    <property type="term" value="F:large ribosomal subunit rRNA binding"/>
    <property type="evidence" value="ECO:0007669"/>
    <property type="project" value="UniProtKB-UniRule"/>
</dbReference>
<gene>
    <name evidence="5 7" type="primary">rplJ</name>
    <name evidence="7" type="ORF">JF887_11140</name>
</gene>
<keyword evidence="5" id="KW-0694">RNA-binding</keyword>
<evidence type="ECO:0000313" key="8">
    <source>
        <dbReference type="Proteomes" id="UP000614410"/>
    </source>
</evidence>
<evidence type="ECO:0000256" key="5">
    <source>
        <dbReference type="HAMAP-Rule" id="MF_00362"/>
    </source>
</evidence>
<dbReference type="GO" id="GO:0015934">
    <property type="term" value="C:large ribosomal subunit"/>
    <property type="evidence" value="ECO:0007669"/>
    <property type="project" value="InterPro"/>
</dbReference>
<dbReference type="GO" id="GO:0006412">
    <property type="term" value="P:translation"/>
    <property type="evidence" value="ECO:0007669"/>
    <property type="project" value="UniProtKB-UniRule"/>
</dbReference>
<reference evidence="7 8" key="1">
    <citation type="submission" date="2020-10" db="EMBL/GenBank/DDBJ databases">
        <title>Ca. Dormibacterota MAGs.</title>
        <authorList>
            <person name="Montgomery K."/>
        </authorList>
    </citation>
    <scope>NUCLEOTIDE SEQUENCE [LARGE SCALE GENOMIC DNA]</scope>
    <source>
        <strain evidence="7">Mitchell_Peninsula_5</strain>
    </source>
</reference>
<dbReference type="EMBL" id="JAEKNN010000054">
    <property type="protein sequence ID" value="MBJ7609965.1"/>
    <property type="molecule type" value="Genomic_DNA"/>
</dbReference>
<feature type="compositionally biased region" description="Polar residues" evidence="6">
    <location>
        <begin position="1"/>
        <end position="11"/>
    </location>
</feature>
<dbReference type="InterPro" id="IPR047865">
    <property type="entry name" value="Ribosomal_uL10_bac_type"/>
</dbReference>
<dbReference type="Proteomes" id="UP000614410">
    <property type="component" value="Unassembled WGS sequence"/>
</dbReference>
<evidence type="ECO:0000256" key="6">
    <source>
        <dbReference type="SAM" id="MobiDB-lite"/>
    </source>
</evidence>